<keyword evidence="1" id="KW-1133">Transmembrane helix</keyword>
<name>A0A2P2Q5A3_RHIMU</name>
<sequence length="30" mass="3690">MEHLSLSAKLVQFLLSCFLWMFACFYEYLR</sequence>
<evidence type="ECO:0000313" key="2">
    <source>
        <dbReference type="EMBL" id="MBX62172.1"/>
    </source>
</evidence>
<accession>A0A2P2Q5A3</accession>
<proteinExistence type="predicted"/>
<dbReference type="EMBL" id="GGEC01081688">
    <property type="protein sequence ID" value="MBX62172.1"/>
    <property type="molecule type" value="Transcribed_RNA"/>
</dbReference>
<feature type="transmembrane region" description="Helical" evidence="1">
    <location>
        <begin position="6"/>
        <end position="29"/>
    </location>
</feature>
<reference evidence="2" key="1">
    <citation type="submission" date="2018-02" db="EMBL/GenBank/DDBJ databases">
        <title>Rhizophora mucronata_Transcriptome.</title>
        <authorList>
            <person name="Meera S.P."/>
            <person name="Sreeshan A."/>
            <person name="Augustine A."/>
        </authorList>
    </citation>
    <scope>NUCLEOTIDE SEQUENCE</scope>
    <source>
        <tissue evidence="2">Leaf</tissue>
    </source>
</reference>
<keyword evidence="1" id="KW-0812">Transmembrane</keyword>
<protein>
    <submittedName>
        <fullName evidence="2">Uncharacterized protein</fullName>
    </submittedName>
</protein>
<evidence type="ECO:0000256" key="1">
    <source>
        <dbReference type="SAM" id="Phobius"/>
    </source>
</evidence>
<organism evidence="2">
    <name type="scientific">Rhizophora mucronata</name>
    <name type="common">Asiatic mangrove</name>
    <dbReference type="NCBI Taxonomy" id="61149"/>
    <lineage>
        <taxon>Eukaryota</taxon>
        <taxon>Viridiplantae</taxon>
        <taxon>Streptophyta</taxon>
        <taxon>Embryophyta</taxon>
        <taxon>Tracheophyta</taxon>
        <taxon>Spermatophyta</taxon>
        <taxon>Magnoliopsida</taxon>
        <taxon>eudicotyledons</taxon>
        <taxon>Gunneridae</taxon>
        <taxon>Pentapetalae</taxon>
        <taxon>rosids</taxon>
        <taxon>fabids</taxon>
        <taxon>Malpighiales</taxon>
        <taxon>Rhizophoraceae</taxon>
        <taxon>Rhizophora</taxon>
    </lineage>
</organism>
<keyword evidence="1" id="KW-0472">Membrane</keyword>
<dbReference type="AlphaFoldDB" id="A0A2P2Q5A3"/>